<reference evidence="1 2" key="2">
    <citation type="journal article" date="2017" name="Syst. Appl. Microbiol.">
        <title>Soybeans inoculated with root zone soils of Canadian native legumes harbour diverse and novel Bradyrhizobium spp. that possess agricultural potential.</title>
        <authorList>
            <person name="Bromfield E.S.P."/>
            <person name="Cloutier S."/>
            <person name="Tambong J.T."/>
            <person name="Tran Thi T.V."/>
        </authorList>
    </citation>
    <scope>NUCLEOTIDE SEQUENCE [LARGE SCALE GENOMIC DNA]</scope>
    <source>
        <strain evidence="1 2">OO99</strain>
    </source>
</reference>
<gene>
    <name evidence="1" type="ORF">CIT37_36290</name>
</gene>
<accession>A0A2U8PGZ1</accession>
<evidence type="ECO:0000313" key="1">
    <source>
        <dbReference type="EMBL" id="AWL96968.1"/>
    </source>
</evidence>
<dbReference type="EMBL" id="CP029425">
    <property type="protein sequence ID" value="AWL96968.1"/>
    <property type="molecule type" value="Genomic_DNA"/>
</dbReference>
<sequence length="61" mass="6346">MLVLDSASMMIRIALTWESFACDISLLGAFAHATPIAVFLPSAVLPPFVLSPGAASIERAG</sequence>
<proteinExistence type="predicted"/>
<name>A0A2U8PGZ1_9BRAD</name>
<dbReference type="Proteomes" id="UP000215703">
    <property type="component" value="Chromosome"/>
</dbReference>
<reference evidence="1 2" key="1">
    <citation type="journal article" date="2014" name="Int. J. Syst. Evol. Microbiol.">
        <title>Bradyrhizobium ottawaense sp. nov., a symbiotic nitrogen fixing bacterium from root nodules of soybeans in Canada.</title>
        <authorList>
            <person name="Yu X."/>
            <person name="Cloutier S."/>
            <person name="Tambong J.T."/>
            <person name="Bromfield E.S."/>
        </authorList>
    </citation>
    <scope>NUCLEOTIDE SEQUENCE [LARGE SCALE GENOMIC DNA]</scope>
    <source>
        <strain evidence="1 2">OO99</strain>
    </source>
</reference>
<organism evidence="1 2">
    <name type="scientific">Bradyrhizobium ottawaense</name>
    <dbReference type="NCBI Taxonomy" id="931866"/>
    <lineage>
        <taxon>Bacteria</taxon>
        <taxon>Pseudomonadati</taxon>
        <taxon>Pseudomonadota</taxon>
        <taxon>Alphaproteobacteria</taxon>
        <taxon>Hyphomicrobiales</taxon>
        <taxon>Nitrobacteraceae</taxon>
        <taxon>Bradyrhizobium</taxon>
    </lineage>
</organism>
<evidence type="ECO:0000313" key="2">
    <source>
        <dbReference type="Proteomes" id="UP000215703"/>
    </source>
</evidence>
<protein>
    <submittedName>
        <fullName evidence="1">Uncharacterized protein</fullName>
    </submittedName>
</protein>
<dbReference type="AlphaFoldDB" id="A0A2U8PGZ1"/>